<dbReference type="PANTHER" id="PTHR30032">
    <property type="entry name" value="N-ACETYLMURAMOYL-L-ALANINE AMIDASE-RELATED"/>
    <property type="match status" value="1"/>
</dbReference>
<feature type="domain" description="Sporulation stage II protein D amidase enhancer LytB N-terminal" evidence="3">
    <location>
        <begin position="279"/>
        <end position="370"/>
    </location>
</feature>
<gene>
    <name evidence="4" type="ORF">H8730_07760</name>
</gene>
<dbReference type="EMBL" id="JACRSQ010000009">
    <property type="protein sequence ID" value="MBC8543437.1"/>
    <property type="molecule type" value="Genomic_DNA"/>
</dbReference>
<organism evidence="4 5">
    <name type="scientific">Bianquea renquensis</name>
    <dbReference type="NCBI Taxonomy" id="2763661"/>
    <lineage>
        <taxon>Bacteria</taxon>
        <taxon>Bacillati</taxon>
        <taxon>Bacillota</taxon>
        <taxon>Clostridia</taxon>
        <taxon>Eubacteriales</taxon>
        <taxon>Bianqueaceae</taxon>
        <taxon>Bianquea</taxon>
    </lineage>
</organism>
<evidence type="ECO:0000259" key="3">
    <source>
        <dbReference type="Pfam" id="PF08486"/>
    </source>
</evidence>
<dbReference type="GO" id="GO:0030435">
    <property type="term" value="P:sporulation resulting in formation of a cellular spore"/>
    <property type="evidence" value="ECO:0007669"/>
    <property type="project" value="InterPro"/>
</dbReference>
<keyword evidence="2" id="KW-0812">Transmembrane</keyword>
<dbReference type="RefSeq" id="WP_177714137.1">
    <property type="nucleotide sequence ID" value="NZ_JACRSQ010000009.1"/>
</dbReference>
<proteinExistence type="predicted"/>
<evidence type="ECO:0000313" key="5">
    <source>
        <dbReference type="Proteomes" id="UP000657006"/>
    </source>
</evidence>
<feature type="compositionally biased region" description="Basic and acidic residues" evidence="1">
    <location>
        <begin position="25"/>
        <end position="36"/>
    </location>
</feature>
<accession>A0A926HX62</accession>
<feature type="transmembrane region" description="Helical" evidence="2">
    <location>
        <begin position="55"/>
        <end position="74"/>
    </location>
</feature>
<dbReference type="PANTHER" id="PTHR30032:SF4">
    <property type="entry name" value="AMIDASE ENHANCER"/>
    <property type="match status" value="1"/>
</dbReference>
<sequence>MKVFRDIPRRDIGRHAPKPRQYRPAADRARSYDRSRRSYQRGPRRGSNAGGSGKSVYIFVALLLIIAGIVYIKLNDAKGSEQGSDSTSSESDESGNTSEVSINTSLIEGEKTYTVKIYRVYDGTLDTSKGRLLLAEGAKAFTPEQPDGGPVTNAILGAEEAEIFTNADGNVSAVTVSDLPSFPERIRVVLQNAEGGYLHASAVISCDQDFWVQAGEEIYPHRAGEAVTISPEENADLLGKGRFIFCSASENGKFTVQTLTKGDGGNPSYRGNLEVALEEGGYTLVNEVFFEQYLYAVIPSEMPTGYGVEAAKVQAVCSRSYAYNQWKGSERYAQYGAHVDDSVSCQVYNSVAENETSIAGVEATRGMLLLFEQTPVSANFFSTSCGHTASAGDVWANTATEEFPTASAAYLIGQPQYTEGDYGDLSQEDAFHEFIKNMDVNAYDKESPWFRWNVTMTQAQLQASVEAALGSLSESRPYLIKTLKGDVFESEPVTSVGVLQDIYAYSRAESGIITELLIVGSDRTVKIGGENSIRTILAPVDRNGGEIALNRKDGSAVNNYSLLPSAFFTMEKTKNTEGALVSIMFYGGGNGHGVGMSQEGVKGMIDAGISWDEILKHFYPGVEMGFLNLS</sequence>
<evidence type="ECO:0000256" key="2">
    <source>
        <dbReference type="SAM" id="Phobius"/>
    </source>
</evidence>
<comment type="caution">
    <text evidence="4">The sequence shown here is derived from an EMBL/GenBank/DDBJ whole genome shotgun (WGS) entry which is preliminary data.</text>
</comment>
<dbReference type="InterPro" id="IPR013693">
    <property type="entry name" value="SpoIID/LytB_N"/>
</dbReference>
<feature type="region of interest" description="Disordered" evidence="1">
    <location>
        <begin position="1"/>
        <end position="50"/>
    </location>
</feature>
<evidence type="ECO:0000313" key="4">
    <source>
        <dbReference type="EMBL" id="MBC8543437.1"/>
    </source>
</evidence>
<dbReference type="NCBIfam" id="TIGR02669">
    <property type="entry name" value="SpoIID_LytB"/>
    <property type="match status" value="1"/>
</dbReference>
<keyword evidence="2" id="KW-0472">Membrane</keyword>
<dbReference type="Proteomes" id="UP000657006">
    <property type="component" value="Unassembled WGS sequence"/>
</dbReference>
<keyword evidence="5" id="KW-1185">Reference proteome</keyword>
<dbReference type="GO" id="GO:0030288">
    <property type="term" value="C:outer membrane-bounded periplasmic space"/>
    <property type="evidence" value="ECO:0007669"/>
    <property type="project" value="TreeGrafter"/>
</dbReference>
<dbReference type="InterPro" id="IPR013486">
    <property type="entry name" value="SpoIID/LytB"/>
</dbReference>
<dbReference type="AlphaFoldDB" id="A0A926HX62"/>
<evidence type="ECO:0000256" key="1">
    <source>
        <dbReference type="SAM" id="MobiDB-lite"/>
    </source>
</evidence>
<name>A0A926HX62_9FIRM</name>
<feature type="compositionally biased region" description="Low complexity" evidence="1">
    <location>
        <begin position="80"/>
        <end position="99"/>
    </location>
</feature>
<keyword evidence="2" id="KW-1133">Transmembrane helix</keyword>
<reference evidence="4" key="1">
    <citation type="submission" date="2020-08" db="EMBL/GenBank/DDBJ databases">
        <title>Genome public.</title>
        <authorList>
            <person name="Liu C."/>
            <person name="Sun Q."/>
        </authorList>
    </citation>
    <scope>NUCLEOTIDE SEQUENCE</scope>
    <source>
        <strain evidence="4">NSJ-32</strain>
    </source>
</reference>
<feature type="compositionally biased region" description="Basic and acidic residues" evidence="1">
    <location>
        <begin position="1"/>
        <end position="14"/>
    </location>
</feature>
<dbReference type="InterPro" id="IPR051922">
    <property type="entry name" value="Bact_Sporulation_Assoc"/>
</dbReference>
<protein>
    <submittedName>
        <fullName evidence="4">SpoIID/LytB domain-containing protein</fullName>
    </submittedName>
</protein>
<dbReference type="Pfam" id="PF08486">
    <property type="entry name" value="SpoIID"/>
    <property type="match status" value="1"/>
</dbReference>
<feature type="region of interest" description="Disordered" evidence="1">
    <location>
        <begin position="78"/>
        <end position="103"/>
    </location>
</feature>